<evidence type="ECO:0000256" key="3">
    <source>
        <dbReference type="ARBA" id="ARBA00023082"/>
    </source>
</evidence>
<keyword evidence="3" id="KW-0731">Sigma factor</keyword>
<reference evidence="10" key="1">
    <citation type="submission" date="2016-10" db="EMBL/GenBank/DDBJ databases">
        <authorList>
            <person name="Varghese N."/>
            <person name="Submissions S."/>
        </authorList>
    </citation>
    <scope>NUCLEOTIDE SEQUENCE [LARGE SCALE GENOMIC DNA]</scope>
    <source>
        <strain evidence="10">MO64</strain>
    </source>
</reference>
<dbReference type="GO" id="GO:0003677">
    <property type="term" value="F:DNA binding"/>
    <property type="evidence" value="ECO:0007669"/>
    <property type="project" value="UniProtKB-KW"/>
</dbReference>
<sequence length="218" mass="23977">MPLLTAGGSWVIDDGLPSPSDRPFTVSVEAASPSEQAERQRAAWMAAAQAGDRRAYERVLASSLSLIRSVARRQGVPVDSIDDVVQETLLTVHRVRHTYDPTRSFDAWLAAIASRRAIDALRSQGRRGRREVHDEFALDQHPDRDDASAEGEREQQALRLRDAIAELPPGQREAVEQLGLKEQTLAEAAALTGRNTGALKVNLHRALKALRGRMHGEP</sequence>
<dbReference type="EMBL" id="FOSR01000012">
    <property type="protein sequence ID" value="SFL04620.1"/>
    <property type="molecule type" value="Genomic_DNA"/>
</dbReference>
<dbReference type="Pfam" id="PF08281">
    <property type="entry name" value="Sigma70_r4_2"/>
    <property type="match status" value="1"/>
</dbReference>
<name>A0A1I4EHX3_9GAMM</name>
<keyword evidence="4" id="KW-0238">DNA-binding</keyword>
<dbReference type="Proteomes" id="UP000198725">
    <property type="component" value="Unassembled WGS sequence"/>
</dbReference>
<keyword evidence="2" id="KW-0805">Transcription regulation</keyword>
<feature type="domain" description="RNA polymerase sigma factor 70 region 4 type 2" evidence="8">
    <location>
        <begin position="158"/>
        <end position="210"/>
    </location>
</feature>
<dbReference type="InterPro" id="IPR013324">
    <property type="entry name" value="RNA_pol_sigma_r3/r4-like"/>
</dbReference>
<comment type="similarity">
    <text evidence="1">Belongs to the sigma-70 factor family. ECF subfamily.</text>
</comment>
<dbReference type="PANTHER" id="PTHR43133">
    <property type="entry name" value="RNA POLYMERASE ECF-TYPE SIGMA FACTO"/>
    <property type="match status" value="1"/>
</dbReference>
<evidence type="ECO:0000259" key="8">
    <source>
        <dbReference type="Pfam" id="PF08281"/>
    </source>
</evidence>
<dbReference type="InterPro" id="IPR036388">
    <property type="entry name" value="WH-like_DNA-bd_sf"/>
</dbReference>
<feature type="domain" description="RNA polymerase sigma-70 region 2" evidence="7">
    <location>
        <begin position="64"/>
        <end position="127"/>
    </location>
</feature>
<evidence type="ECO:0000256" key="5">
    <source>
        <dbReference type="ARBA" id="ARBA00023163"/>
    </source>
</evidence>
<dbReference type="GO" id="GO:0016987">
    <property type="term" value="F:sigma factor activity"/>
    <property type="evidence" value="ECO:0007669"/>
    <property type="project" value="UniProtKB-KW"/>
</dbReference>
<evidence type="ECO:0000256" key="1">
    <source>
        <dbReference type="ARBA" id="ARBA00010641"/>
    </source>
</evidence>
<keyword evidence="10" id="KW-1185">Reference proteome</keyword>
<dbReference type="GO" id="GO:0006352">
    <property type="term" value="P:DNA-templated transcription initiation"/>
    <property type="evidence" value="ECO:0007669"/>
    <property type="project" value="InterPro"/>
</dbReference>
<evidence type="ECO:0000256" key="2">
    <source>
        <dbReference type="ARBA" id="ARBA00023015"/>
    </source>
</evidence>
<dbReference type="InterPro" id="IPR013325">
    <property type="entry name" value="RNA_pol_sigma_r2"/>
</dbReference>
<dbReference type="InterPro" id="IPR007627">
    <property type="entry name" value="RNA_pol_sigma70_r2"/>
</dbReference>
<evidence type="ECO:0000256" key="6">
    <source>
        <dbReference type="SAM" id="MobiDB-lite"/>
    </source>
</evidence>
<evidence type="ECO:0000313" key="10">
    <source>
        <dbReference type="Proteomes" id="UP000198725"/>
    </source>
</evidence>
<dbReference type="SUPFAM" id="SSF88946">
    <property type="entry name" value="Sigma2 domain of RNA polymerase sigma factors"/>
    <property type="match status" value="1"/>
</dbReference>
<evidence type="ECO:0000313" key="9">
    <source>
        <dbReference type="EMBL" id="SFL04620.1"/>
    </source>
</evidence>
<keyword evidence="5" id="KW-0804">Transcription</keyword>
<organism evidence="9 10">
    <name type="scientific">Rhodanobacter glycinis</name>
    <dbReference type="NCBI Taxonomy" id="582702"/>
    <lineage>
        <taxon>Bacteria</taxon>
        <taxon>Pseudomonadati</taxon>
        <taxon>Pseudomonadota</taxon>
        <taxon>Gammaproteobacteria</taxon>
        <taxon>Lysobacterales</taxon>
        <taxon>Rhodanobacteraceae</taxon>
        <taxon>Rhodanobacter</taxon>
    </lineage>
</organism>
<accession>A0A1I4EHX3</accession>
<dbReference type="InterPro" id="IPR014284">
    <property type="entry name" value="RNA_pol_sigma-70_dom"/>
</dbReference>
<protein>
    <submittedName>
        <fullName evidence="9">RNA polymerase, sigma subunit, ECF family</fullName>
    </submittedName>
</protein>
<dbReference type="AlphaFoldDB" id="A0A1I4EHX3"/>
<evidence type="ECO:0000256" key="4">
    <source>
        <dbReference type="ARBA" id="ARBA00023125"/>
    </source>
</evidence>
<dbReference type="InterPro" id="IPR039425">
    <property type="entry name" value="RNA_pol_sigma-70-like"/>
</dbReference>
<dbReference type="Pfam" id="PF04542">
    <property type="entry name" value="Sigma70_r2"/>
    <property type="match status" value="1"/>
</dbReference>
<dbReference type="PANTHER" id="PTHR43133:SF58">
    <property type="entry name" value="ECF RNA POLYMERASE SIGMA FACTOR SIGD"/>
    <property type="match status" value="1"/>
</dbReference>
<evidence type="ECO:0000259" key="7">
    <source>
        <dbReference type="Pfam" id="PF04542"/>
    </source>
</evidence>
<dbReference type="SUPFAM" id="SSF88659">
    <property type="entry name" value="Sigma3 and sigma4 domains of RNA polymerase sigma factors"/>
    <property type="match status" value="1"/>
</dbReference>
<dbReference type="NCBIfam" id="TIGR02937">
    <property type="entry name" value="sigma70-ECF"/>
    <property type="match status" value="1"/>
</dbReference>
<gene>
    <name evidence="9" type="ORF">SAMN05192579_11276</name>
</gene>
<dbReference type="Gene3D" id="1.10.10.10">
    <property type="entry name" value="Winged helix-like DNA-binding domain superfamily/Winged helix DNA-binding domain"/>
    <property type="match status" value="1"/>
</dbReference>
<dbReference type="Gene3D" id="1.10.1740.10">
    <property type="match status" value="1"/>
</dbReference>
<dbReference type="InterPro" id="IPR013249">
    <property type="entry name" value="RNA_pol_sigma70_r4_t2"/>
</dbReference>
<feature type="compositionally biased region" description="Basic and acidic residues" evidence="6">
    <location>
        <begin position="131"/>
        <end position="154"/>
    </location>
</feature>
<feature type="region of interest" description="Disordered" evidence="6">
    <location>
        <begin position="123"/>
        <end position="154"/>
    </location>
</feature>
<proteinExistence type="inferred from homology"/>